<gene>
    <name evidence="6" type="ORF">JEQ12_020641</name>
</gene>
<dbReference type="InterPro" id="IPR032570">
    <property type="entry name" value="SF1-HH"/>
</dbReference>
<dbReference type="PANTHER" id="PTHR11208:SF45">
    <property type="entry name" value="SPLICING FACTOR 1"/>
    <property type="match status" value="1"/>
</dbReference>
<comment type="function">
    <text evidence="3">Necessary for the splicing of pre-mRNA. Has a role in the recognition of the branch site (5'-UACUAAC-3'), the pyrimidine tract and the 3'-splice site at the 3'-end of introns.</text>
</comment>
<accession>A0A835ZID5</accession>
<keyword evidence="3" id="KW-0539">Nucleus</keyword>
<name>A0A835ZID5_SHEEP</name>
<keyword evidence="1 3" id="KW-0479">Metal-binding</keyword>
<evidence type="ECO:0000259" key="5">
    <source>
        <dbReference type="Pfam" id="PF22675"/>
    </source>
</evidence>
<dbReference type="InterPro" id="IPR055256">
    <property type="entry name" value="KH_1_KHDC4/BBP-like"/>
</dbReference>
<dbReference type="InterPro" id="IPR045071">
    <property type="entry name" value="BBP-like"/>
</dbReference>
<dbReference type="EMBL" id="JAEMGP010000027">
    <property type="protein sequence ID" value="KAG5194280.1"/>
    <property type="molecule type" value="Genomic_DNA"/>
</dbReference>
<dbReference type="GO" id="GO:0003729">
    <property type="term" value="F:mRNA binding"/>
    <property type="evidence" value="ECO:0007669"/>
    <property type="project" value="TreeGrafter"/>
</dbReference>
<keyword evidence="2" id="KW-0694">RNA-binding</keyword>
<dbReference type="InterPro" id="IPR036612">
    <property type="entry name" value="KH_dom_type_1_sf"/>
</dbReference>
<comment type="subcellular location">
    <subcellularLocation>
        <location evidence="3">Nucleus</location>
    </subcellularLocation>
</comment>
<feature type="domain" description="Splicing factor 1 helix-hairpin" evidence="4">
    <location>
        <begin position="2"/>
        <end position="42"/>
    </location>
</feature>
<evidence type="ECO:0000313" key="7">
    <source>
        <dbReference type="Proteomes" id="UP000664991"/>
    </source>
</evidence>
<keyword evidence="3" id="KW-0862">Zinc</keyword>
<protein>
    <recommendedName>
        <fullName evidence="3">Splicing factor 1</fullName>
    </recommendedName>
</protein>
<dbReference type="GO" id="GO:0045131">
    <property type="term" value="F:pre-mRNA branch point binding"/>
    <property type="evidence" value="ECO:0007669"/>
    <property type="project" value="UniProtKB-UniRule"/>
</dbReference>
<keyword evidence="3" id="KW-0747">Spliceosome</keyword>
<dbReference type="PANTHER" id="PTHR11208">
    <property type="entry name" value="RNA-BINDING PROTEIN RELATED"/>
    <property type="match status" value="1"/>
</dbReference>
<comment type="similarity">
    <text evidence="3">Belongs to the BBP/SF1 family.</text>
</comment>
<dbReference type="Proteomes" id="UP000664991">
    <property type="component" value="Unassembled WGS sequence"/>
</dbReference>
<organism evidence="6 7">
    <name type="scientific">Ovis aries</name>
    <name type="common">Sheep</name>
    <dbReference type="NCBI Taxonomy" id="9940"/>
    <lineage>
        <taxon>Eukaryota</taxon>
        <taxon>Metazoa</taxon>
        <taxon>Chordata</taxon>
        <taxon>Craniata</taxon>
        <taxon>Vertebrata</taxon>
        <taxon>Euteleostomi</taxon>
        <taxon>Mammalia</taxon>
        <taxon>Eutheria</taxon>
        <taxon>Laurasiatheria</taxon>
        <taxon>Artiodactyla</taxon>
        <taxon>Ruminantia</taxon>
        <taxon>Pecora</taxon>
        <taxon>Bovidae</taxon>
        <taxon>Caprinae</taxon>
        <taxon>Ovis</taxon>
    </lineage>
</organism>
<dbReference type="AlphaFoldDB" id="A0A835ZID5"/>
<feature type="domain" description="KHDC4/BBP-like KH-domain type I" evidence="5">
    <location>
        <begin position="58"/>
        <end position="132"/>
    </location>
</feature>
<dbReference type="Gene3D" id="3.30.1370.10">
    <property type="entry name" value="K Homology domain, type 1"/>
    <property type="match status" value="1"/>
</dbReference>
<evidence type="ECO:0000259" key="4">
    <source>
        <dbReference type="Pfam" id="PF16275"/>
    </source>
</evidence>
<dbReference type="SUPFAM" id="SSF54791">
    <property type="entry name" value="Eukaryotic type KH-domain (KH-domain type I)"/>
    <property type="match status" value="1"/>
</dbReference>
<evidence type="ECO:0000256" key="1">
    <source>
        <dbReference type="ARBA" id="ARBA00022723"/>
    </source>
</evidence>
<reference evidence="6 7" key="1">
    <citation type="submission" date="2020-12" db="EMBL/GenBank/DDBJ databases">
        <title>De novo assembly of Tibetan sheep genome.</title>
        <authorList>
            <person name="Li X."/>
        </authorList>
    </citation>
    <scope>NUCLEOTIDE SEQUENCE [LARGE SCALE GENOMIC DNA]</scope>
    <source>
        <tissue evidence="6">Heart</tissue>
    </source>
</reference>
<keyword evidence="3" id="KW-0507">mRNA processing</keyword>
<proteinExistence type="inferred from homology"/>
<dbReference type="GO" id="GO:0048024">
    <property type="term" value="P:regulation of mRNA splicing, via spliceosome"/>
    <property type="evidence" value="ECO:0007669"/>
    <property type="project" value="TreeGrafter"/>
</dbReference>
<dbReference type="GO" id="GO:0000398">
    <property type="term" value="P:mRNA splicing, via spliceosome"/>
    <property type="evidence" value="ECO:0007669"/>
    <property type="project" value="UniProtKB-UniRule"/>
</dbReference>
<evidence type="ECO:0000256" key="3">
    <source>
        <dbReference type="RuleBase" id="RU367126"/>
    </source>
</evidence>
<dbReference type="InterPro" id="IPR047086">
    <property type="entry name" value="SF1-HH_sf"/>
</dbReference>
<evidence type="ECO:0000313" key="6">
    <source>
        <dbReference type="EMBL" id="KAG5194280.1"/>
    </source>
</evidence>
<dbReference type="Pfam" id="PF22675">
    <property type="entry name" value="KH-I_KHDC4-BBP"/>
    <property type="match status" value="1"/>
</dbReference>
<keyword evidence="3" id="KW-0863">Zinc-finger</keyword>
<comment type="caution">
    <text evidence="6">The sequence shown here is derived from an EMBL/GenBank/DDBJ whole genome shotgun (WGS) entry which is preliminary data.</text>
</comment>
<dbReference type="Gene3D" id="6.10.140.1790">
    <property type="match status" value="1"/>
</dbReference>
<keyword evidence="3" id="KW-0508">mRNA splicing</keyword>
<dbReference type="GO" id="GO:0005681">
    <property type="term" value="C:spliceosomal complex"/>
    <property type="evidence" value="ECO:0007669"/>
    <property type="project" value="UniProtKB-KW"/>
</dbReference>
<dbReference type="Pfam" id="PF16275">
    <property type="entry name" value="SF1-HH"/>
    <property type="match status" value="1"/>
</dbReference>
<dbReference type="GO" id="GO:0008270">
    <property type="term" value="F:zinc ion binding"/>
    <property type="evidence" value="ECO:0007669"/>
    <property type="project" value="UniProtKB-UniRule"/>
</dbReference>
<sequence>MRGKRLNTRDFHTHKKLEEEQNNIVTKMASLNPDFKPLAGYKPPATYVCNKVMTPQYEYPEISFVWLLSGPRRNTLKNTKKEYNAKILIGGKGSVKEGKVRIKDSQMLPGEDESLHTLVAANTMENVKIAVEKKHREARDYGLHISFSQKITILPIDHIKPS</sequence>
<evidence type="ECO:0000256" key="2">
    <source>
        <dbReference type="ARBA" id="ARBA00022884"/>
    </source>
</evidence>